<evidence type="ECO:0000259" key="2">
    <source>
        <dbReference type="Pfam" id="PF07593"/>
    </source>
</evidence>
<name>A0A1H9D1M6_9BACT</name>
<dbReference type="RefSeq" id="WP_090166353.1">
    <property type="nucleotide sequence ID" value="NZ_FOFB01000005.1"/>
</dbReference>
<sequence>MIIYGVARLHNEPLLFLSFNAKAFSVVMVNRLPLLLLIFLSGFLSGQSFQDVSEALEIHAAALDAKLMAGGVVWFDYNGDRYPDLLFVNGDLPAKLYRNDWNGKFTDVTESAGLLGTAGTMGAVSADFDVDGHQDLFFTTLAGTPNRLFRNNGAGRFTDVSLSVGISHSAYSASASVGDPDNDGDPDIYVANYLAGEEPMDGGQPNFFYRNDGSGNFEEVAAVLGIDNNGCGLGATFTDINSDGREDLYVANDYGYLVQANELFRNEGGTYRATANEDGSAATINAMGIAKGDYDNDGDQDLYITNIRENPLFENVGDGDFFRYVAIPAGVALPELTSWGTAFADFDLDGLLDLVVANGQVAETENDAEPMAYFKNEGDGTFRSIPGIQEVSLMGRGLAVADYDLDGLQDVAVNAVSPVANGPERARLLRNTSSAAGRWLAVESPFSARRMELHAGGKTLYREKDGGSSYLSHSSGPLHFGMETIEEIDSLVVHFNDGSRLSYYDLAWGNLVGVEQEGNWYSVRHSSETICANEAAEPVVSQIRVREDTGAETLLISRTETVAYTTEPLKVVEIYSGEEYQGVAHTQDAMIVDTIASASACPVLQPIDIRILPEVEALTMYPNPAGRDIVIALTEAVSAIKLELFTITGQLAHSQDIEFEESLRSLPVTLPKLPAGEYLCRLTHQEEITIHKLIIR</sequence>
<evidence type="ECO:0000256" key="1">
    <source>
        <dbReference type="ARBA" id="ARBA00022729"/>
    </source>
</evidence>
<dbReference type="InterPro" id="IPR013517">
    <property type="entry name" value="FG-GAP"/>
</dbReference>
<dbReference type="Pfam" id="PF18962">
    <property type="entry name" value="Por_Secre_tail"/>
    <property type="match status" value="1"/>
</dbReference>
<dbReference type="Proteomes" id="UP000199021">
    <property type="component" value="Unassembled WGS sequence"/>
</dbReference>
<dbReference type="InterPro" id="IPR026444">
    <property type="entry name" value="Secre_tail"/>
</dbReference>
<dbReference type="EMBL" id="FOFB01000005">
    <property type="protein sequence ID" value="SEQ06668.1"/>
    <property type="molecule type" value="Genomic_DNA"/>
</dbReference>
<keyword evidence="1" id="KW-0732">Signal</keyword>
<dbReference type="Pfam" id="PF13517">
    <property type="entry name" value="FG-GAP_3"/>
    <property type="match status" value="2"/>
</dbReference>
<dbReference type="InterPro" id="IPR011519">
    <property type="entry name" value="UnbV_ASPIC"/>
</dbReference>
<proteinExistence type="predicted"/>
<dbReference type="OrthoDB" id="9816120at2"/>
<dbReference type="InterPro" id="IPR028994">
    <property type="entry name" value="Integrin_alpha_N"/>
</dbReference>
<dbReference type="InParanoid" id="A0A1H9D1M6"/>
<organism evidence="4 5">
    <name type="scientific">Neolewinella agarilytica</name>
    <dbReference type="NCBI Taxonomy" id="478744"/>
    <lineage>
        <taxon>Bacteria</taxon>
        <taxon>Pseudomonadati</taxon>
        <taxon>Bacteroidota</taxon>
        <taxon>Saprospiria</taxon>
        <taxon>Saprospirales</taxon>
        <taxon>Lewinellaceae</taxon>
        <taxon>Neolewinella</taxon>
    </lineage>
</organism>
<protein>
    <submittedName>
        <fullName evidence="4">Por secretion system C-terminal sorting domain-containing protein</fullName>
    </submittedName>
</protein>
<dbReference type="STRING" id="478744.SAMN05444359_10584"/>
<feature type="domain" description="Secretion system C-terminal sorting" evidence="3">
    <location>
        <begin position="620"/>
        <end position="695"/>
    </location>
</feature>
<evidence type="ECO:0000313" key="4">
    <source>
        <dbReference type="EMBL" id="SEQ06668.1"/>
    </source>
</evidence>
<dbReference type="Pfam" id="PF07593">
    <property type="entry name" value="UnbV_ASPIC"/>
    <property type="match status" value="1"/>
</dbReference>
<gene>
    <name evidence="4" type="ORF">SAMN05444359_10584</name>
</gene>
<dbReference type="SUPFAM" id="SSF69318">
    <property type="entry name" value="Integrin alpha N-terminal domain"/>
    <property type="match status" value="1"/>
</dbReference>
<dbReference type="AlphaFoldDB" id="A0A1H9D1M6"/>
<accession>A0A1H9D1M6</accession>
<evidence type="ECO:0000313" key="5">
    <source>
        <dbReference type="Proteomes" id="UP000199021"/>
    </source>
</evidence>
<evidence type="ECO:0000259" key="3">
    <source>
        <dbReference type="Pfam" id="PF18962"/>
    </source>
</evidence>
<dbReference type="Gene3D" id="2.130.10.130">
    <property type="entry name" value="Integrin alpha, N-terminal"/>
    <property type="match status" value="2"/>
</dbReference>
<dbReference type="PANTHER" id="PTHR16026">
    <property type="entry name" value="CARTILAGE ACIDIC PROTEIN 1"/>
    <property type="match status" value="1"/>
</dbReference>
<dbReference type="InterPro" id="IPR027039">
    <property type="entry name" value="Crtac1"/>
</dbReference>
<dbReference type="PANTHER" id="PTHR16026:SF0">
    <property type="entry name" value="CARTILAGE ACIDIC PROTEIN 1"/>
    <property type="match status" value="1"/>
</dbReference>
<feature type="domain" description="ASPIC/UnbV" evidence="2">
    <location>
        <begin position="452"/>
        <end position="505"/>
    </location>
</feature>
<keyword evidence="5" id="KW-1185">Reference proteome</keyword>
<reference evidence="5" key="1">
    <citation type="submission" date="2016-10" db="EMBL/GenBank/DDBJ databases">
        <authorList>
            <person name="Varghese N."/>
            <person name="Submissions S."/>
        </authorList>
    </citation>
    <scope>NUCLEOTIDE SEQUENCE [LARGE SCALE GENOMIC DNA]</scope>
    <source>
        <strain evidence="5">DSM 24740</strain>
    </source>
</reference>
<dbReference type="NCBIfam" id="TIGR04183">
    <property type="entry name" value="Por_Secre_tail"/>
    <property type="match status" value="1"/>
</dbReference>